<protein>
    <recommendedName>
        <fullName evidence="2">DUF6708 domain-containing protein</fullName>
    </recommendedName>
</protein>
<comment type="caution">
    <text evidence="3">The sequence shown here is derived from an EMBL/GenBank/DDBJ whole genome shotgun (WGS) entry which is preliminary data.</text>
</comment>
<keyword evidence="1" id="KW-1133">Transmembrane helix</keyword>
<name>A0AAW3Z0H9_9GAMM</name>
<proteinExistence type="predicted"/>
<gene>
    <name evidence="3" type="ORF">ID854_19345</name>
</gene>
<organism evidence="3">
    <name type="scientific">Xenorhabdus szentirmaii</name>
    <dbReference type="NCBI Taxonomy" id="290112"/>
    <lineage>
        <taxon>Bacteria</taxon>
        <taxon>Pseudomonadati</taxon>
        <taxon>Pseudomonadota</taxon>
        <taxon>Gammaproteobacteria</taxon>
        <taxon>Enterobacterales</taxon>
        <taxon>Morganellaceae</taxon>
        <taxon>Xenorhabdus</taxon>
    </lineage>
</organism>
<keyword evidence="1" id="KW-0812">Transmembrane</keyword>
<reference evidence="3" key="1">
    <citation type="submission" date="2020-09" db="EMBL/GenBank/DDBJ databases">
        <authorList>
            <person name="Palma L."/>
            <person name="Caballero P."/>
            <person name="Berry C."/>
            <person name="Del Valle E."/>
        </authorList>
    </citation>
    <scope>NUCLEOTIDE SEQUENCE</scope>
    <source>
        <strain evidence="3">M</strain>
    </source>
</reference>
<dbReference type="EMBL" id="JACXBF010000523">
    <property type="protein sequence ID" value="MBD2802532.1"/>
    <property type="molecule type" value="Genomic_DNA"/>
</dbReference>
<feature type="transmembrane region" description="Helical" evidence="1">
    <location>
        <begin position="105"/>
        <end position="126"/>
    </location>
</feature>
<dbReference type="InterPro" id="IPR046554">
    <property type="entry name" value="DUF6708"/>
</dbReference>
<evidence type="ECO:0000256" key="1">
    <source>
        <dbReference type="SAM" id="Phobius"/>
    </source>
</evidence>
<dbReference type="Pfam" id="PF20455">
    <property type="entry name" value="DUF6708"/>
    <property type="match status" value="1"/>
</dbReference>
<feature type="transmembrane region" description="Helical" evidence="1">
    <location>
        <begin position="65"/>
        <end position="85"/>
    </location>
</feature>
<feature type="transmembrane region" description="Helical" evidence="1">
    <location>
        <begin position="146"/>
        <end position="165"/>
    </location>
</feature>
<reference evidence="3" key="2">
    <citation type="journal article" date="2024" name="Toxins">
        <title>Genome Sequence Analysis of Native Xenorhabdus Strains Isolated from Entomopathogenic Nematodes in Argentina.</title>
        <authorList>
            <person name="Palma L."/>
            <person name="Frizzo L."/>
            <person name="Kaiser S."/>
            <person name="Berry C."/>
            <person name="Caballero P."/>
            <person name="Bode H.B."/>
            <person name="Del Valle E.E."/>
        </authorList>
    </citation>
    <scope>NUCLEOTIDE SEQUENCE</scope>
    <source>
        <strain evidence="3">M</strain>
    </source>
</reference>
<dbReference type="RefSeq" id="WP_323860776.1">
    <property type="nucleotide sequence ID" value="NZ_JACXBF010000523.1"/>
</dbReference>
<accession>A0AAW3Z0H9</accession>
<feature type="domain" description="DUF6708" evidence="2">
    <location>
        <begin position="115"/>
        <end position="297"/>
    </location>
</feature>
<dbReference type="AlphaFoldDB" id="A0AAW3Z0H9"/>
<dbReference type="Proteomes" id="UP001193920">
    <property type="component" value="Unassembled WGS sequence"/>
</dbReference>
<evidence type="ECO:0000313" key="3">
    <source>
        <dbReference type="EMBL" id="MBD2802532.1"/>
    </source>
</evidence>
<sequence length="353" mass="41517">MSSINQGLFTPYPVNRLLTKQEKIDRLYQGKPHPEGSLVHDDDTVIKMNSTYLETIDRYYTVKGFASLLCFGMAIGFLVCLIWFISICFNQHVLQDEPLDSDEVYLILFYVIGLFLMICICLKIVLKEWFRKTHYPIRFNRKNKMVYIYQVDGTILSVPWSDIFFTPCEGKFGMPGWGINGHILADDKETVLKTFSLGFFDLRYNLSGYWEFIRCYMEEDVLDELSKTIFLCPPIAEQKESYIFGLQYSIRGGSKFNWLHQFPLFPYSVLEAVARYVATQTSKIPQWPEDVEKACQVMPDDPIDVSYKNNSPHLWRYVFSCLKKKDYLKFYKQKGLAVRRIRRKVARRHKTLE</sequence>
<evidence type="ECO:0000259" key="2">
    <source>
        <dbReference type="Pfam" id="PF20455"/>
    </source>
</evidence>
<keyword evidence="1" id="KW-0472">Membrane</keyword>